<evidence type="ECO:0000313" key="3">
    <source>
        <dbReference type="EMBL" id="MPN17544.1"/>
    </source>
</evidence>
<dbReference type="Gene3D" id="3.20.20.100">
    <property type="entry name" value="NADP-dependent oxidoreductase domain"/>
    <property type="match status" value="1"/>
</dbReference>
<dbReference type="Pfam" id="PF00248">
    <property type="entry name" value="Aldo_ket_red"/>
    <property type="match status" value="1"/>
</dbReference>
<gene>
    <name evidence="3" type="primary">gpr_30</name>
    <name evidence="3" type="ORF">SDC9_164898</name>
</gene>
<reference evidence="3" key="1">
    <citation type="submission" date="2019-08" db="EMBL/GenBank/DDBJ databases">
        <authorList>
            <person name="Kucharzyk K."/>
            <person name="Murdoch R.W."/>
            <person name="Higgins S."/>
            <person name="Loffler F."/>
        </authorList>
    </citation>
    <scope>NUCLEOTIDE SEQUENCE</scope>
</reference>
<dbReference type="GO" id="GO:0016491">
    <property type="term" value="F:oxidoreductase activity"/>
    <property type="evidence" value="ECO:0007669"/>
    <property type="project" value="UniProtKB-KW"/>
</dbReference>
<feature type="domain" description="NADP-dependent oxidoreductase" evidence="2">
    <location>
        <begin position="3"/>
        <end position="226"/>
    </location>
</feature>
<dbReference type="InterPro" id="IPR020471">
    <property type="entry name" value="AKR"/>
</dbReference>
<dbReference type="PRINTS" id="PR00069">
    <property type="entry name" value="ALDKETRDTASE"/>
</dbReference>
<dbReference type="EMBL" id="VSSQ01064705">
    <property type="protein sequence ID" value="MPN17544.1"/>
    <property type="molecule type" value="Genomic_DNA"/>
</dbReference>
<evidence type="ECO:0000256" key="1">
    <source>
        <dbReference type="ARBA" id="ARBA00023002"/>
    </source>
</evidence>
<dbReference type="InterPro" id="IPR036812">
    <property type="entry name" value="NAD(P)_OxRdtase_dom_sf"/>
</dbReference>
<dbReference type="InterPro" id="IPR023210">
    <property type="entry name" value="NADP_OxRdtase_dom"/>
</dbReference>
<dbReference type="EC" id="1.1.1.-" evidence="3"/>
<dbReference type="GO" id="GO:0005829">
    <property type="term" value="C:cytosol"/>
    <property type="evidence" value="ECO:0007669"/>
    <property type="project" value="TreeGrafter"/>
</dbReference>
<dbReference type="PANTHER" id="PTHR43364:SF4">
    <property type="entry name" value="NAD(P)-LINKED OXIDOREDUCTASE SUPERFAMILY PROTEIN"/>
    <property type="match status" value="1"/>
</dbReference>
<organism evidence="3">
    <name type="scientific">bioreactor metagenome</name>
    <dbReference type="NCBI Taxonomy" id="1076179"/>
    <lineage>
        <taxon>unclassified sequences</taxon>
        <taxon>metagenomes</taxon>
        <taxon>ecological metagenomes</taxon>
    </lineage>
</organism>
<accession>A0A645G0A6</accession>
<dbReference type="AlphaFoldDB" id="A0A645G0A6"/>
<keyword evidence="1 3" id="KW-0560">Oxidoreductase</keyword>
<dbReference type="SUPFAM" id="SSF51430">
    <property type="entry name" value="NAD(P)-linked oxidoreductase"/>
    <property type="match status" value="1"/>
</dbReference>
<name>A0A645G0A6_9ZZZZ</name>
<comment type="caution">
    <text evidence="3">The sequence shown here is derived from an EMBL/GenBank/DDBJ whole genome shotgun (WGS) entry which is preliminary data.</text>
</comment>
<proteinExistence type="predicted"/>
<dbReference type="InterPro" id="IPR050523">
    <property type="entry name" value="AKR_Detox_Biosynth"/>
</dbReference>
<sequence length="227" mass="24644">MSRGKVIVSTKVGMKVGTEPEDEGTSAKAIAKQLDASLKRLNTDYIDLYYLHRFDGNVAVEEILRAMQSAVFAGKIRYYGVSNYSAEQLRALLAAADALHLPRPVVCQPPLSMLKQDALSELIPLCASEDIAVIPYQIYQGGLLTGKYQRGMEPPKGSRAEEKPAWLSSPDEALYDKLEAIEAGAKSRGISMSAYALRWTLEQPAVVSAIVGVKSERQVDDAIAAIG</sequence>
<protein>
    <submittedName>
        <fullName evidence="3">L-glyceraldehyde 3-phosphate reductase</fullName>
        <ecNumber evidence="3">1.1.1.-</ecNumber>
    </submittedName>
</protein>
<dbReference type="PANTHER" id="PTHR43364">
    <property type="entry name" value="NADH-SPECIFIC METHYLGLYOXAL REDUCTASE-RELATED"/>
    <property type="match status" value="1"/>
</dbReference>
<evidence type="ECO:0000259" key="2">
    <source>
        <dbReference type="Pfam" id="PF00248"/>
    </source>
</evidence>